<dbReference type="EMBL" id="JAMTCO010000006">
    <property type="protein sequence ID" value="MCP2270197.1"/>
    <property type="molecule type" value="Genomic_DNA"/>
</dbReference>
<comment type="caution">
    <text evidence="3">The sequence shown here is derived from an EMBL/GenBank/DDBJ whole genome shotgun (WGS) entry which is preliminary data.</text>
</comment>
<feature type="domain" description="Histidine kinase/HSP90-like ATPase" evidence="2">
    <location>
        <begin position="23"/>
        <end position="137"/>
    </location>
</feature>
<keyword evidence="1" id="KW-0723">Serine/threonine-protein kinase</keyword>
<keyword evidence="1" id="KW-0808">Transferase</keyword>
<proteinExistence type="predicted"/>
<accession>A0ABT1IC37</accession>
<evidence type="ECO:0000259" key="2">
    <source>
        <dbReference type="Pfam" id="PF13581"/>
    </source>
</evidence>
<dbReference type="InterPro" id="IPR036890">
    <property type="entry name" value="HATPase_C_sf"/>
</dbReference>
<dbReference type="CDD" id="cd16936">
    <property type="entry name" value="HATPase_RsbW-like"/>
    <property type="match status" value="1"/>
</dbReference>
<dbReference type="InterPro" id="IPR003594">
    <property type="entry name" value="HATPase_dom"/>
</dbReference>
<evidence type="ECO:0000256" key="1">
    <source>
        <dbReference type="ARBA" id="ARBA00022527"/>
    </source>
</evidence>
<dbReference type="Gene3D" id="3.30.565.10">
    <property type="entry name" value="Histidine kinase-like ATPase, C-terminal domain"/>
    <property type="match status" value="1"/>
</dbReference>
<keyword evidence="4" id="KW-1185">Reference proteome</keyword>
<organism evidence="3 4">
    <name type="scientific">Actinokineospora diospyrosa</name>
    <dbReference type="NCBI Taxonomy" id="103728"/>
    <lineage>
        <taxon>Bacteria</taxon>
        <taxon>Bacillati</taxon>
        <taxon>Actinomycetota</taxon>
        <taxon>Actinomycetes</taxon>
        <taxon>Pseudonocardiales</taxon>
        <taxon>Pseudonocardiaceae</taxon>
        <taxon>Actinokineospora</taxon>
    </lineage>
</organism>
<name>A0ABT1IC37_9PSEU</name>
<dbReference type="PANTHER" id="PTHR35526">
    <property type="entry name" value="ANTI-SIGMA-F FACTOR RSBW-RELATED"/>
    <property type="match status" value="1"/>
</dbReference>
<protein>
    <submittedName>
        <fullName evidence="3">Anti-sigma regulatory factor (Ser/Thr protein kinase)</fullName>
    </submittedName>
</protein>
<dbReference type="PANTHER" id="PTHR35526:SF3">
    <property type="entry name" value="ANTI-SIGMA-F FACTOR RSBW"/>
    <property type="match status" value="1"/>
</dbReference>
<evidence type="ECO:0000313" key="3">
    <source>
        <dbReference type="EMBL" id="MCP2270197.1"/>
    </source>
</evidence>
<gene>
    <name evidence="3" type="ORF">LV75_002698</name>
</gene>
<dbReference type="InterPro" id="IPR050267">
    <property type="entry name" value="Anti-sigma-factor_SerPK"/>
</dbReference>
<evidence type="ECO:0000313" key="4">
    <source>
        <dbReference type="Proteomes" id="UP001205185"/>
    </source>
</evidence>
<sequence length="142" mass="15007">MRPVNQMVPPGAGNSALFSMSLPGEPTSVAHARRSLRQWLAGHGVAGGVLDDVVLCADEAVTNAIEHGYRGDTTGEVRLSVELLGTAIVVTVLDHGHWRPAQDGLGVSHGWGLPMIKSLAETMAVTHTDGHTTLTARFRRPG</sequence>
<dbReference type="Proteomes" id="UP001205185">
    <property type="component" value="Unassembled WGS sequence"/>
</dbReference>
<keyword evidence="1" id="KW-0418">Kinase</keyword>
<dbReference type="Pfam" id="PF13581">
    <property type="entry name" value="HATPase_c_2"/>
    <property type="match status" value="1"/>
</dbReference>
<dbReference type="SUPFAM" id="SSF55874">
    <property type="entry name" value="ATPase domain of HSP90 chaperone/DNA topoisomerase II/histidine kinase"/>
    <property type="match status" value="1"/>
</dbReference>
<reference evidence="3 4" key="1">
    <citation type="submission" date="2022-06" db="EMBL/GenBank/DDBJ databases">
        <title>Genomic Encyclopedia of Archaeal and Bacterial Type Strains, Phase II (KMG-II): from individual species to whole genera.</title>
        <authorList>
            <person name="Goeker M."/>
        </authorList>
    </citation>
    <scope>NUCLEOTIDE SEQUENCE [LARGE SCALE GENOMIC DNA]</scope>
    <source>
        <strain evidence="3 4">DSM 44255</strain>
    </source>
</reference>